<evidence type="ECO:0000256" key="1">
    <source>
        <dbReference type="SAM" id="Phobius"/>
    </source>
</evidence>
<accession>A0A645G3Y4</accession>
<organism evidence="2">
    <name type="scientific">bioreactor metagenome</name>
    <dbReference type="NCBI Taxonomy" id="1076179"/>
    <lineage>
        <taxon>unclassified sequences</taxon>
        <taxon>metagenomes</taxon>
        <taxon>ecological metagenomes</taxon>
    </lineage>
</organism>
<evidence type="ECO:0000313" key="2">
    <source>
        <dbReference type="EMBL" id="MPN18844.1"/>
    </source>
</evidence>
<keyword evidence="1" id="KW-0472">Membrane</keyword>
<comment type="caution">
    <text evidence="2">The sequence shown here is derived from an EMBL/GenBank/DDBJ whole genome shotgun (WGS) entry which is preliminary data.</text>
</comment>
<keyword evidence="1" id="KW-0812">Transmembrane</keyword>
<protein>
    <submittedName>
        <fullName evidence="2">Uncharacterized protein</fullName>
    </submittedName>
</protein>
<dbReference type="AntiFam" id="ANF00112">
    <property type="entry name" value="Shadow ORF (opposite phnC)"/>
</dbReference>
<proteinExistence type="predicted"/>
<name>A0A645G3Y4_9ZZZZ</name>
<dbReference type="EMBL" id="VSSQ01066263">
    <property type="protein sequence ID" value="MPN18844.1"/>
    <property type="molecule type" value="Genomic_DNA"/>
</dbReference>
<reference evidence="2" key="1">
    <citation type="submission" date="2019-08" db="EMBL/GenBank/DDBJ databases">
        <authorList>
            <person name="Kucharzyk K."/>
            <person name="Murdoch R.W."/>
            <person name="Higgins S."/>
            <person name="Loffler F."/>
        </authorList>
    </citation>
    <scope>NUCLEOTIDE SEQUENCE</scope>
</reference>
<gene>
    <name evidence="2" type="ORF">SDC9_166209</name>
</gene>
<dbReference type="AlphaFoldDB" id="A0A645G3Y4"/>
<keyword evidence="1" id="KW-1133">Transmembrane helix</keyword>
<sequence length="76" mass="8503">MPEVGAIKPMIIRITVVLPEPFGPKKPKTSPFFTLKLTLFTAKNLSNFFVRFIISIAFSTVLLIVLLHRSIGIADF</sequence>
<feature type="transmembrane region" description="Helical" evidence="1">
    <location>
        <begin position="48"/>
        <end position="67"/>
    </location>
</feature>